<proteinExistence type="predicted"/>
<evidence type="ECO:0000313" key="2">
    <source>
        <dbReference type="Proteomes" id="UP000606786"/>
    </source>
</evidence>
<comment type="caution">
    <text evidence="1">The sequence shown here is derived from an EMBL/GenBank/DDBJ whole genome shotgun (WGS) entry which is preliminary data.</text>
</comment>
<accession>A0A811U5F2</accession>
<dbReference type="Proteomes" id="UP000606786">
    <property type="component" value="Unassembled WGS sequence"/>
</dbReference>
<name>A0A811U5F2_CERCA</name>
<protein>
    <submittedName>
        <fullName evidence="1">(Mediterranean fruit fly) hypothetical protein</fullName>
    </submittedName>
</protein>
<reference evidence="1" key="1">
    <citation type="submission" date="2020-11" db="EMBL/GenBank/DDBJ databases">
        <authorList>
            <person name="Whitehead M."/>
        </authorList>
    </citation>
    <scope>NUCLEOTIDE SEQUENCE</scope>
    <source>
        <strain evidence="1">EGII</strain>
    </source>
</reference>
<keyword evidence="2" id="KW-1185">Reference proteome</keyword>
<dbReference type="EMBL" id="CAJHJT010000001">
    <property type="protein sequence ID" value="CAD6993588.1"/>
    <property type="molecule type" value="Genomic_DNA"/>
</dbReference>
<organism evidence="1 2">
    <name type="scientific">Ceratitis capitata</name>
    <name type="common">Mediterranean fruit fly</name>
    <name type="synonym">Tephritis capitata</name>
    <dbReference type="NCBI Taxonomy" id="7213"/>
    <lineage>
        <taxon>Eukaryota</taxon>
        <taxon>Metazoa</taxon>
        <taxon>Ecdysozoa</taxon>
        <taxon>Arthropoda</taxon>
        <taxon>Hexapoda</taxon>
        <taxon>Insecta</taxon>
        <taxon>Pterygota</taxon>
        <taxon>Neoptera</taxon>
        <taxon>Endopterygota</taxon>
        <taxon>Diptera</taxon>
        <taxon>Brachycera</taxon>
        <taxon>Muscomorpha</taxon>
        <taxon>Tephritoidea</taxon>
        <taxon>Tephritidae</taxon>
        <taxon>Ceratitis</taxon>
        <taxon>Ceratitis</taxon>
    </lineage>
</organism>
<dbReference type="AlphaFoldDB" id="A0A811U5F2"/>
<gene>
    <name evidence="1" type="ORF">CCAP1982_LOCUS2399</name>
</gene>
<sequence>MLQHGIAYSITQTTAKDTWAVSETTNLTAATGKRDCGKFSLAGDSESNRMPLSAYGQAQVHFVIRG</sequence>
<evidence type="ECO:0000313" key="1">
    <source>
        <dbReference type="EMBL" id="CAD6993588.1"/>
    </source>
</evidence>